<name>A0A975G3N0_9CAUL</name>
<keyword evidence="1" id="KW-0472">Membrane</keyword>
<evidence type="ECO:0000256" key="1">
    <source>
        <dbReference type="SAM" id="Phobius"/>
    </source>
</evidence>
<protein>
    <submittedName>
        <fullName evidence="2">Uncharacterized protein</fullName>
    </submittedName>
</protein>
<dbReference type="AlphaFoldDB" id="A0A975G3N0"/>
<feature type="transmembrane region" description="Helical" evidence="1">
    <location>
        <begin position="41"/>
        <end position="68"/>
    </location>
</feature>
<evidence type="ECO:0000313" key="3">
    <source>
        <dbReference type="Proteomes" id="UP000676409"/>
    </source>
</evidence>
<keyword evidence="1" id="KW-0812">Transmembrane</keyword>
<gene>
    <name evidence="2" type="ORF">KCG34_12050</name>
</gene>
<accession>A0A975G3N0</accession>
<reference evidence="2" key="1">
    <citation type="submission" date="2021-04" db="EMBL/GenBank/DDBJ databases">
        <title>The complete genome sequence of Caulobacter sp. S6.</title>
        <authorList>
            <person name="Tang Y."/>
            <person name="Ouyang W."/>
            <person name="Liu Q."/>
            <person name="Huang B."/>
            <person name="Guo Z."/>
            <person name="Lei P."/>
        </authorList>
    </citation>
    <scope>NUCLEOTIDE SEQUENCE</scope>
    <source>
        <strain evidence="2">S6</strain>
    </source>
</reference>
<evidence type="ECO:0000313" key="2">
    <source>
        <dbReference type="EMBL" id="QUD90538.1"/>
    </source>
</evidence>
<dbReference type="KEGG" id="caul:KCG34_12050"/>
<proteinExistence type="predicted"/>
<dbReference type="RefSeq" id="WP_211940588.1">
    <property type="nucleotide sequence ID" value="NZ_CP073078.1"/>
</dbReference>
<organism evidence="2 3">
    <name type="scientific">Phenylobacterium montanum</name>
    <dbReference type="NCBI Taxonomy" id="2823693"/>
    <lineage>
        <taxon>Bacteria</taxon>
        <taxon>Pseudomonadati</taxon>
        <taxon>Pseudomonadota</taxon>
        <taxon>Alphaproteobacteria</taxon>
        <taxon>Caulobacterales</taxon>
        <taxon>Caulobacteraceae</taxon>
        <taxon>Phenylobacterium</taxon>
    </lineage>
</organism>
<sequence>MTRNLDDWIAELANAPADRSLAGLEASVEQSIAERRRETRAIAALAPVQAATLAVALAMGVAAGGVVIGTATRGQPAGVFAAATLLAPSTLLDGEG</sequence>
<dbReference type="EMBL" id="CP073078">
    <property type="protein sequence ID" value="QUD90538.1"/>
    <property type="molecule type" value="Genomic_DNA"/>
</dbReference>
<keyword evidence="3" id="KW-1185">Reference proteome</keyword>
<dbReference type="Proteomes" id="UP000676409">
    <property type="component" value="Chromosome"/>
</dbReference>
<keyword evidence="1" id="KW-1133">Transmembrane helix</keyword>